<feature type="transmembrane region" description="Helical" evidence="5">
    <location>
        <begin position="148"/>
        <end position="172"/>
    </location>
</feature>
<evidence type="ECO:0000256" key="1">
    <source>
        <dbReference type="ARBA" id="ARBA00004141"/>
    </source>
</evidence>
<dbReference type="InterPro" id="IPR020846">
    <property type="entry name" value="MFS_dom"/>
</dbReference>
<feature type="transmembrane region" description="Helical" evidence="5">
    <location>
        <begin position="90"/>
        <end position="109"/>
    </location>
</feature>
<evidence type="ECO:0000313" key="8">
    <source>
        <dbReference type="Proteomes" id="UP000622890"/>
    </source>
</evidence>
<dbReference type="RefSeq" id="WP_200598049.1">
    <property type="nucleotide sequence ID" value="NZ_JAEPBG010000025.1"/>
</dbReference>
<evidence type="ECO:0000256" key="4">
    <source>
        <dbReference type="ARBA" id="ARBA00023136"/>
    </source>
</evidence>
<dbReference type="PANTHER" id="PTHR23508">
    <property type="entry name" value="CARBOXYLIC ACID TRANSPORTER PROTEIN HOMOLOG"/>
    <property type="match status" value="1"/>
</dbReference>
<dbReference type="InterPro" id="IPR005829">
    <property type="entry name" value="Sugar_transporter_CS"/>
</dbReference>
<dbReference type="GO" id="GO:0005886">
    <property type="term" value="C:plasma membrane"/>
    <property type="evidence" value="ECO:0007669"/>
    <property type="project" value="TreeGrafter"/>
</dbReference>
<evidence type="ECO:0000259" key="6">
    <source>
        <dbReference type="PROSITE" id="PS50850"/>
    </source>
</evidence>
<dbReference type="InterPro" id="IPR036259">
    <property type="entry name" value="MFS_trans_sf"/>
</dbReference>
<proteinExistence type="predicted"/>
<keyword evidence="4 5" id="KW-0472">Membrane</keyword>
<keyword evidence="8" id="KW-1185">Reference proteome</keyword>
<evidence type="ECO:0000256" key="3">
    <source>
        <dbReference type="ARBA" id="ARBA00022989"/>
    </source>
</evidence>
<dbReference type="SUPFAM" id="SSF103473">
    <property type="entry name" value="MFS general substrate transporter"/>
    <property type="match status" value="1"/>
</dbReference>
<dbReference type="InterPro" id="IPR011701">
    <property type="entry name" value="MFS"/>
</dbReference>
<dbReference type="EMBL" id="JAEPBG010000025">
    <property type="protein sequence ID" value="MBK4738676.1"/>
    <property type="molecule type" value="Genomic_DNA"/>
</dbReference>
<accession>A0A934SXJ3</accession>
<evidence type="ECO:0000313" key="7">
    <source>
        <dbReference type="EMBL" id="MBK4738676.1"/>
    </source>
</evidence>
<dbReference type="AlphaFoldDB" id="A0A934SXJ3"/>
<dbReference type="PROSITE" id="PS00217">
    <property type="entry name" value="SUGAR_TRANSPORT_2"/>
    <property type="match status" value="1"/>
</dbReference>
<name>A0A934SXJ3_9BURK</name>
<evidence type="ECO:0000256" key="5">
    <source>
        <dbReference type="SAM" id="Phobius"/>
    </source>
</evidence>
<comment type="caution">
    <text evidence="7">The sequence shown here is derived from an EMBL/GenBank/DDBJ whole genome shotgun (WGS) entry which is preliminary data.</text>
</comment>
<sequence length="462" mass="50036">MRDDSIRVTDIIESRKVSAYQYIIVLLCGLLLFIDGFDTQAISYIVPQLAKEWHISTKMLGPIFSSTLVGLTVGYLFVSPLSDKYGHKRVMIIATFLFGVFTIGTTWASNVQEMLALRFITGVGLGAAAPSAVALTGEYSPQRLRATFVLAIYCGFSFGFVVAGFAAGYLLPRYGWTSLLWVGGMTPILLSVALFLALPESITYLARRKSDFSMLSTIVRRINPDIHIRPGTHFLDVQSDARRAPITSLFTMGRACGTLLLWLVFFINLGVFYFMQSWLPTILTGLKYPMDTVVWLTSLPTIGGILAALVVGPAMDRIGPYVSIGTLYLCGGFFMAFTAIMFTAKLPVLMVAIFLAGFCVSGGQKSVIALSALFYPTEIRSTGVGWALGIGRFGGIAGPSVVGLLIAAHWTPTQIFMGSGALIFVAGIVLLLMGALYRESKNASHETSSVKPVAEKGLRNSN</sequence>
<feature type="transmembrane region" description="Helical" evidence="5">
    <location>
        <begin position="321"/>
        <end position="342"/>
    </location>
</feature>
<feature type="domain" description="Major facilitator superfamily (MFS) profile" evidence="6">
    <location>
        <begin position="24"/>
        <end position="438"/>
    </location>
</feature>
<protein>
    <submittedName>
        <fullName evidence="7">MFS transporter</fullName>
    </submittedName>
</protein>
<feature type="transmembrane region" description="Helical" evidence="5">
    <location>
        <begin position="20"/>
        <end position="47"/>
    </location>
</feature>
<dbReference type="Gene3D" id="1.20.1250.20">
    <property type="entry name" value="MFS general substrate transporter like domains"/>
    <property type="match status" value="1"/>
</dbReference>
<dbReference type="CDD" id="cd17365">
    <property type="entry name" value="MFS_PcaK_like"/>
    <property type="match status" value="1"/>
</dbReference>
<organism evidence="7 8">
    <name type="scientific">Noviherbaspirillum pedocola</name>
    <dbReference type="NCBI Taxonomy" id="2801341"/>
    <lineage>
        <taxon>Bacteria</taxon>
        <taxon>Pseudomonadati</taxon>
        <taxon>Pseudomonadota</taxon>
        <taxon>Betaproteobacteria</taxon>
        <taxon>Burkholderiales</taxon>
        <taxon>Oxalobacteraceae</taxon>
        <taxon>Noviherbaspirillum</taxon>
    </lineage>
</organism>
<keyword evidence="2 5" id="KW-0812">Transmembrane</keyword>
<dbReference type="Pfam" id="PF07690">
    <property type="entry name" value="MFS_1"/>
    <property type="match status" value="1"/>
</dbReference>
<keyword evidence="3 5" id="KW-1133">Transmembrane helix</keyword>
<gene>
    <name evidence="7" type="ORF">JJB74_29025</name>
</gene>
<feature type="transmembrane region" description="Helical" evidence="5">
    <location>
        <begin position="59"/>
        <end position="78"/>
    </location>
</feature>
<dbReference type="Proteomes" id="UP000622890">
    <property type="component" value="Unassembled WGS sequence"/>
</dbReference>
<evidence type="ECO:0000256" key="2">
    <source>
        <dbReference type="ARBA" id="ARBA00022692"/>
    </source>
</evidence>
<comment type="subcellular location">
    <subcellularLocation>
        <location evidence="1">Membrane</location>
        <topology evidence="1">Multi-pass membrane protein</topology>
    </subcellularLocation>
</comment>
<feature type="transmembrane region" description="Helical" evidence="5">
    <location>
        <begin position="294"/>
        <end position="314"/>
    </location>
</feature>
<feature type="transmembrane region" description="Helical" evidence="5">
    <location>
        <begin position="386"/>
        <end position="410"/>
    </location>
</feature>
<dbReference type="PANTHER" id="PTHR23508:SF10">
    <property type="entry name" value="CARBOXYLIC ACID TRANSPORTER PROTEIN HOMOLOG"/>
    <property type="match status" value="1"/>
</dbReference>
<feature type="transmembrane region" description="Helical" evidence="5">
    <location>
        <begin position="115"/>
        <end position="136"/>
    </location>
</feature>
<feature type="transmembrane region" description="Helical" evidence="5">
    <location>
        <begin position="178"/>
        <end position="198"/>
    </location>
</feature>
<dbReference type="GO" id="GO:0046943">
    <property type="term" value="F:carboxylic acid transmembrane transporter activity"/>
    <property type="evidence" value="ECO:0007669"/>
    <property type="project" value="TreeGrafter"/>
</dbReference>
<feature type="transmembrane region" description="Helical" evidence="5">
    <location>
        <begin position="348"/>
        <end position="374"/>
    </location>
</feature>
<dbReference type="PROSITE" id="PS50850">
    <property type="entry name" value="MFS"/>
    <property type="match status" value="1"/>
</dbReference>
<feature type="transmembrane region" description="Helical" evidence="5">
    <location>
        <begin position="416"/>
        <end position="437"/>
    </location>
</feature>
<reference evidence="7" key="1">
    <citation type="submission" date="2021-01" db="EMBL/GenBank/DDBJ databases">
        <title>Genome sequence of strain Noviherbaspirillum sp. DKR-6.</title>
        <authorList>
            <person name="Chaudhary D.K."/>
        </authorList>
    </citation>
    <scope>NUCLEOTIDE SEQUENCE</scope>
    <source>
        <strain evidence="7">DKR-6</strain>
    </source>
</reference>
<feature type="transmembrane region" description="Helical" evidence="5">
    <location>
        <begin position="252"/>
        <end position="274"/>
    </location>
</feature>